<evidence type="ECO:0000313" key="2">
    <source>
        <dbReference type="Proteomes" id="UP000233387"/>
    </source>
</evidence>
<protein>
    <submittedName>
        <fullName evidence="1">Uncharacterized protein</fullName>
    </submittedName>
</protein>
<accession>A0A2N3I033</accession>
<keyword evidence="2" id="KW-1185">Reference proteome</keyword>
<gene>
    <name evidence="1" type="ORF">Rain11_2649</name>
</gene>
<comment type="caution">
    <text evidence="1">The sequence shown here is derived from an EMBL/GenBank/DDBJ whole genome shotgun (WGS) entry which is preliminary data.</text>
</comment>
<name>A0A2N3I033_9BACT</name>
<organism evidence="1 2">
    <name type="scientific">Raineya orbicola</name>
    <dbReference type="NCBI Taxonomy" id="2016530"/>
    <lineage>
        <taxon>Bacteria</taxon>
        <taxon>Pseudomonadati</taxon>
        <taxon>Bacteroidota</taxon>
        <taxon>Cytophagia</taxon>
        <taxon>Cytophagales</taxon>
        <taxon>Raineyaceae</taxon>
        <taxon>Raineya</taxon>
    </lineage>
</organism>
<dbReference type="EMBL" id="NKXO01000077">
    <property type="protein sequence ID" value="PKQ63680.1"/>
    <property type="molecule type" value="Genomic_DNA"/>
</dbReference>
<dbReference type="RefSeq" id="WP_101359913.1">
    <property type="nucleotide sequence ID" value="NZ_NKXO01000077.1"/>
</dbReference>
<sequence length="61" mass="6995">MTQDKDLIFAQHTFFCFSATAQVAHLVLPDTQRQRFAKPKEPLFSNALNTAFQNFTNFATK</sequence>
<dbReference type="Proteomes" id="UP000233387">
    <property type="component" value="Unassembled WGS sequence"/>
</dbReference>
<dbReference type="AlphaFoldDB" id="A0A2N3I033"/>
<evidence type="ECO:0000313" key="1">
    <source>
        <dbReference type="EMBL" id="PKQ63680.1"/>
    </source>
</evidence>
<reference evidence="1 2" key="1">
    <citation type="submission" date="2017-06" db="EMBL/GenBank/DDBJ databases">
        <title>Raineya orbicola gen. nov., sp. nov. a slightly thermophilic bacterium of the phylum Bacteroidetes and the description of Raineyaceae fam. nov.</title>
        <authorList>
            <person name="Albuquerque L."/>
            <person name="Polonia A.R.M."/>
            <person name="Barroso C."/>
            <person name="Froufe H.J.C."/>
            <person name="Lage O."/>
            <person name="Lobo-Da-Cunha A."/>
            <person name="Egas C."/>
            <person name="Da Costa M.S."/>
        </authorList>
    </citation>
    <scope>NUCLEOTIDE SEQUENCE [LARGE SCALE GENOMIC DNA]</scope>
    <source>
        <strain evidence="1 2">SPSPC-11</strain>
    </source>
</reference>
<proteinExistence type="predicted"/>